<dbReference type="EMBL" id="KM038250">
    <property type="protein sequence ID" value="AIG55711.1"/>
    <property type="molecule type" value="Genomic_DNA"/>
</dbReference>
<evidence type="ECO:0000256" key="1">
    <source>
        <dbReference type="SAM" id="MobiDB-lite"/>
    </source>
</evidence>
<gene>
    <name evidence="4" type="ORF">THRCLA_10240</name>
</gene>
<proteinExistence type="predicted"/>
<dbReference type="EMBL" id="JNBS01003132">
    <property type="protein sequence ID" value="OQR88567.1"/>
    <property type="molecule type" value="Genomic_DNA"/>
</dbReference>
<name>A0A0A7CME2_9STRA</name>
<protein>
    <submittedName>
        <fullName evidence="3">Secreted protein</fullName>
    </submittedName>
</protein>
<reference evidence="3 5" key="1">
    <citation type="journal article" date="2014" name="Genome Biol. Evol.">
        <title>The secreted proteins of Achlya hypogyna and Thraustotheca clavata identify the ancestral oomycete secretome and reveal gene acquisitions by horizontal gene transfer.</title>
        <authorList>
            <person name="Misner I."/>
            <person name="Blouin N."/>
            <person name="Leonard G."/>
            <person name="Richards T.A."/>
            <person name="Lane C.E."/>
        </authorList>
    </citation>
    <scope>NUCLEOTIDE SEQUENCE</scope>
    <source>
        <strain evidence="3 5">ATCC 34112</strain>
    </source>
</reference>
<accession>A0A0A7CME2</accession>
<evidence type="ECO:0000313" key="3">
    <source>
        <dbReference type="EMBL" id="AIG55711.1"/>
    </source>
</evidence>
<feature type="chain" id="PRO_5002026712" evidence="2">
    <location>
        <begin position="17"/>
        <end position="240"/>
    </location>
</feature>
<keyword evidence="2" id="KW-0732">Signal</keyword>
<evidence type="ECO:0000256" key="2">
    <source>
        <dbReference type="SAM" id="SignalP"/>
    </source>
</evidence>
<feature type="region of interest" description="Disordered" evidence="1">
    <location>
        <begin position="128"/>
        <end position="189"/>
    </location>
</feature>
<dbReference type="OrthoDB" id="86046at2759"/>
<feature type="signal peptide" evidence="2">
    <location>
        <begin position="1"/>
        <end position="16"/>
    </location>
</feature>
<evidence type="ECO:0000313" key="5">
    <source>
        <dbReference type="Proteomes" id="UP000243217"/>
    </source>
</evidence>
<sequence length="240" mass="23633">MKTAILLLASVSSILAADCQITDFIGIAPLATDPAGPFATCAADIGDTLASLMNPNWVPKDATAVSKFSKSANCKNFFTTVTTYMPKINPPCTLHQGKVTMTTDVAAKISFDEAVKTWGAMYTPATTAPAPATTAPAPATTAPATKPSTTAPASTTAASTTAAAATTKPASTGTPAVTTATTSGSATTDANITAEPVVVDTPAPTTVAATPAPTTKAASSAATFGASTVASAVAAAIALY</sequence>
<dbReference type="AlphaFoldDB" id="A0A0A7CME2"/>
<dbReference type="Proteomes" id="UP000243217">
    <property type="component" value="Unassembled WGS sequence"/>
</dbReference>
<keyword evidence="5" id="KW-1185">Reference proteome</keyword>
<organism evidence="3">
    <name type="scientific">Thraustotheca clavata</name>
    <dbReference type="NCBI Taxonomy" id="74557"/>
    <lineage>
        <taxon>Eukaryota</taxon>
        <taxon>Sar</taxon>
        <taxon>Stramenopiles</taxon>
        <taxon>Oomycota</taxon>
        <taxon>Saprolegniomycetes</taxon>
        <taxon>Saprolegniales</taxon>
        <taxon>Achlyaceae</taxon>
        <taxon>Thraustotheca</taxon>
    </lineage>
</organism>
<evidence type="ECO:0000313" key="4">
    <source>
        <dbReference type="EMBL" id="OQR88567.1"/>
    </source>
</evidence>